<sequence length="124" mass="14282">MLKDLNLSTDLAGLTWGLGVGVIPCKLFEFSWEFSMMNFSFAPRRFNYKSCLNWRPSPVVVAMAMERRILLKQEFDRLNHDELKDIVEGVSLLEMVVRHLVGDLLTPSAQVEPLPRVHILRIRA</sequence>
<organism evidence="1 2">
    <name type="scientific">Hibiscus sabdariffa</name>
    <name type="common">roselle</name>
    <dbReference type="NCBI Taxonomy" id="183260"/>
    <lineage>
        <taxon>Eukaryota</taxon>
        <taxon>Viridiplantae</taxon>
        <taxon>Streptophyta</taxon>
        <taxon>Embryophyta</taxon>
        <taxon>Tracheophyta</taxon>
        <taxon>Spermatophyta</taxon>
        <taxon>Magnoliopsida</taxon>
        <taxon>eudicotyledons</taxon>
        <taxon>Gunneridae</taxon>
        <taxon>Pentapetalae</taxon>
        <taxon>rosids</taxon>
        <taxon>malvids</taxon>
        <taxon>Malvales</taxon>
        <taxon>Malvaceae</taxon>
        <taxon>Malvoideae</taxon>
        <taxon>Hibiscus</taxon>
    </lineage>
</organism>
<evidence type="ECO:0000313" key="1">
    <source>
        <dbReference type="EMBL" id="KAK8996619.1"/>
    </source>
</evidence>
<protein>
    <submittedName>
        <fullName evidence="1">Uncharacterized protein</fullName>
    </submittedName>
</protein>
<dbReference type="EMBL" id="JBBPBN010000044">
    <property type="protein sequence ID" value="KAK8996619.1"/>
    <property type="molecule type" value="Genomic_DNA"/>
</dbReference>
<evidence type="ECO:0000313" key="2">
    <source>
        <dbReference type="Proteomes" id="UP001396334"/>
    </source>
</evidence>
<proteinExistence type="predicted"/>
<accession>A0ABR2Q7V7</accession>
<gene>
    <name evidence="1" type="ORF">V6N11_081885</name>
</gene>
<dbReference type="Proteomes" id="UP001396334">
    <property type="component" value="Unassembled WGS sequence"/>
</dbReference>
<reference evidence="1 2" key="1">
    <citation type="journal article" date="2024" name="G3 (Bethesda)">
        <title>Genome assembly of Hibiscus sabdariffa L. provides insights into metabolisms of medicinal natural products.</title>
        <authorList>
            <person name="Kim T."/>
        </authorList>
    </citation>
    <scope>NUCLEOTIDE SEQUENCE [LARGE SCALE GENOMIC DNA]</scope>
    <source>
        <strain evidence="1">TK-2024</strain>
        <tissue evidence="1">Old leaves</tissue>
    </source>
</reference>
<name>A0ABR2Q7V7_9ROSI</name>
<comment type="caution">
    <text evidence="1">The sequence shown here is derived from an EMBL/GenBank/DDBJ whole genome shotgun (WGS) entry which is preliminary data.</text>
</comment>
<keyword evidence="2" id="KW-1185">Reference proteome</keyword>